<keyword evidence="3" id="KW-1185">Reference proteome</keyword>
<evidence type="ECO:0000256" key="1">
    <source>
        <dbReference type="SAM" id="MobiDB-lite"/>
    </source>
</evidence>
<reference evidence="2" key="1">
    <citation type="journal article" date="2020" name="Fungal Divers.">
        <title>Resolving the Mortierellaceae phylogeny through synthesis of multi-gene phylogenetics and phylogenomics.</title>
        <authorList>
            <person name="Vandepol N."/>
            <person name="Liber J."/>
            <person name="Desiro A."/>
            <person name="Na H."/>
            <person name="Kennedy M."/>
            <person name="Barry K."/>
            <person name="Grigoriev I.V."/>
            <person name="Miller A.N."/>
            <person name="O'Donnell K."/>
            <person name="Stajich J.E."/>
            <person name="Bonito G."/>
        </authorList>
    </citation>
    <scope>NUCLEOTIDE SEQUENCE</scope>
    <source>
        <strain evidence="2">KOD1015</strain>
    </source>
</reference>
<name>A0A9P6FYI9_9FUNG</name>
<feature type="compositionally biased region" description="Basic and acidic residues" evidence="1">
    <location>
        <begin position="177"/>
        <end position="187"/>
    </location>
</feature>
<protein>
    <submittedName>
        <fullName evidence="2">Uncharacterized protein</fullName>
    </submittedName>
</protein>
<feature type="compositionally biased region" description="Basic residues" evidence="1">
    <location>
        <begin position="138"/>
        <end position="148"/>
    </location>
</feature>
<proteinExistence type="predicted"/>
<dbReference type="Proteomes" id="UP000780801">
    <property type="component" value="Unassembled WGS sequence"/>
</dbReference>
<accession>A0A9P6FYI9</accession>
<organism evidence="2 3">
    <name type="scientific">Lunasporangiospora selenospora</name>
    <dbReference type="NCBI Taxonomy" id="979761"/>
    <lineage>
        <taxon>Eukaryota</taxon>
        <taxon>Fungi</taxon>
        <taxon>Fungi incertae sedis</taxon>
        <taxon>Mucoromycota</taxon>
        <taxon>Mortierellomycotina</taxon>
        <taxon>Mortierellomycetes</taxon>
        <taxon>Mortierellales</taxon>
        <taxon>Mortierellaceae</taxon>
        <taxon>Lunasporangiospora</taxon>
    </lineage>
</organism>
<evidence type="ECO:0000313" key="2">
    <source>
        <dbReference type="EMBL" id="KAF9583041.1"/>
    </source>
</evidence>
<feature type="region of interest" description="Disordered" evidence="1">
    <location>
        <begin position="10"/>
        <end position="187"/>
    </location>
</feature>
<feature type="compositionally biased region" description="Low complexity" evidence="1">
    <location>
        <begin position="18"/>
        <end position="36"/>
    </location>
</feature>
<dbReference type="AlphaFoldDB" id="A0A9P6FYI9"/>
<sequence>MTALQVVRIVGKIEESNDSGSESDQSDQGSNSGSEDNNSRYRIDPDVEDVDEDSDVENVVDEEPEVEDIIDQEPDVEDAVGEDPEVEDVVGEDPDVEDVVSEDPDVVVDEEPEENVNSDSEDLVRRKRRAPEADKTDKKKAKAQKHGRSLKDSHGSPSSIDLEGTRYNPGRMITRKQTKELSRLMSL</sequence>
<gene>
    <name evidence="2" type="ORF">BGW38_010371</name>
</gene>
<comment type="caution">
    <text evidence="2">The sequence shown here is derived from an EMBL/GenBank/DDBJ whole genome shotgun (WGS) entry which is preliminary data.</text>
</comment>
<dbReference type="EMBL" id="JAABOA010000832">
    <property type="protein sequence ID" value="KAF9583041.1"/>
    <property type="molecule type" value="Genomic_DNA"/>
</dbReference>
<feature type="compositionally biased region" description="Acidic residues" evidence="1">
    <location>
        <begin position="46"/>
        <end position="121"/>
    </location>
</feature>
<evidence type="ECO:0000313" key="3">
    <source>
        <dbReference type="Proteomes" id="UP000780801"/>
    </source>
</evidence>